<feature type="region of interest" description="Disordered" evidence="1">
    <location>
        <begin position="1"/>
        <end position="40"/>
    </location>
</feature>
<proteinExistence type="predicted"/>
<feature type="compositionally biased region" description="Basic and acidic residues" evidence="1">
    <location>
        <begin position="30"/>
        <end position="40"/>
    </location>
</feature>
<evidence type="ECO:0000313" key="2">
    <source>
        <dbReference type="EMBL" id="GFB24213.1"/>
    </source>
</evidence>
<reference evidence="2" key="1">
    <citation type="journal article" date="2019" name="Sci. Rep.">
        <title>Draft genome of Tanacetum cinerariifolium, the natural source of mosquito coil.</title>
        <authorList>
            <person name="Yamashiro T."/>
            <person name="Shiraishi A."/>
            <person name="Satake H."/>
            <person name="Nakayama K."/>
        </authorList>
    </citation>
    <scope>NUCLEOTIDE SEQUENCE</scope>
</reference>
<organism evidence="2">
    <name type="scientific">Tanacetum cinerariifolium</name>
    <name type="common">Dalmatian daisy</name>
    <name type="synonym">Chrysanthemum cinerariifolium</name>
    <dbReference type="NCBI Taxonomy" id="118510"/>
    <lineage>
        <taxon>Eukaryota</taxon>
        <taxon>Viridiplantae</taxon>
        <taxon>Streptophyta</taxon>
        <taxon>Embryophyta</taxon>
        <taxon>Tracheophyta</taxon>
        <taxon>Spermatophyta</taxon>
        <taxon>Magnoliopsida</taxon>
        <taxon>eudicotyledons</taxon>
        <taxon>Gunneridae</taxon>
        <taxon>Pentapetalae</taxon>
        <taxon>asterids</taxon>
        <taxon>campanulids</taxon>
        <taxon>Asterales</taxon>
        <taxon>Asteraceae</taxon>
        <taxon>Asteroideae</taxon>
        <taxon>Anthemideae</taxon>
        <taxon>Anthemidinae</taxon>
        <taxon>Tanacetum</taxon>
    </lineage>
</organism>
<comment type="caution">
    <text evidence="2">The sequence shown here is derived from an EMBL/GenBank/DDBJ whole genome shotgun (WGS) entry which is preliminary data.</text>
</comment>
<dbReference type="EMBL" id="BKCJ010583418">
    <property type="protein sequence ID" value="GFB24213.1"/>
    <property type="molecule type" value="Genomic_DNA"/>
</dbReference>
<name>A0A699L351_TANCI</name>
<protein>
    <submittedName>
        <fullName evidence="2">Uncharacterized protein</fullName>
    </submittedName>
</protein>
<dbReference type="AlphaFoldDB" id="A0A699L351"/>
<sequence length="40" mass="4436">MASEADARAVKTLNTGPGKQRHTFKTHSQKIADIDLVRDK</sequence>
<feature type="compositionally biased region" description="Basic residues" evidence="1">
    <location>
        <begin position="19"/>
        <end position="28"/>
    </location>
</feature>
<feature type="non-terminal residue" evidence="2">
    <location>
        <position position="40"/>
    </location>
</feature>
<gene>
    <name evidence="2" type="ORF">Tci_696184</name>
</gene>
<accession>A0A699L351</accession>
<evidence type="ECO:0000256" key="1">
    <source>
        <dbReference type="SAM" id="MobiDB-lite"/>
    </source>
</evidence>